<keyword evidence="1" id="KW-1133">Transmembrane helix</keyword>
<feature type="transmembrane region" description="Helical" evidence="1">
    <location>
        <begin position="434"/>
        <end position="458"/>
    </location>
</feature>
<feature type="transmembrane region" description="Helical" evidence="1">
    <location>
        <begin position="401"/>
        <end position="422"/>
    </location>
</feature>
<evidence type="ECO:0000313" key="3">
    <source>
        <dbReference type="Proteomes" id="UP000183567"/>
    </source>
</evidence>
<keyword evidence="3" id="KW-1185">Reference proteome</keyword>
<dbReference type="PANTHER" id="PTHR12459:SF15">
    <property type="entry name" value="TRANSMEMBRANE PROTEIN 135"/>
    <property type="match status" value="1"/>
</dbReference>
<dbReference type="InterPro" id="IPR026749">
    <property type="entry name" value="Tmem135"/>
</dbReference>
<proteinExistence type="predicted"/>
<protein>
    <recommendedName>
        <fullName evidence="4">Transmembrane protein 135 N-terminal domain-containing protein</fullName>
    </recommendedName>
</protein>
<name>A0A1J8RC84_9AGAM</name>
<dbReference type="OrthoDB" id="4021778at2759"/>
<comment type="caution">
    <text evidence="2">The sequence shown here is derived from an EMBL/GenBank/DDBJ whole genome shotgun (WGS) entry which is preliminary data.</text>
</comment>
<accession>A0A1J8RC84</accession>
<dbReference type="PANTHER" id="PTHR12459">
    <property type="entry name" value="TRANSMEMBRANE PROTEIN 135-RELATED"/>
    <property type="match status" value="1"/>
</dbReference>
<reference evidence="2 3" key="1">
    <citation type="submission" date="2016-03" db="EMBL/GenBank/DDBJ databases">
        <title>Comparative genomics of the ectomycorrhizal sister species Rhizopogon vinicolor and Rhizopogon vesiculosus (Basidiomycota: Boletales) reveals a divergence of the mating type B locus.</title>
        <authorList>
            <person name="Mujic A.B."/>
            <person name="Kuo A."/>
            <person name="Tritt A."/>
            <person name="Lipzen A."/>
            <person name="Chen C."/>
            <person name="Johnson J."/>
            <person name="Sharma A."/>
            <person name="Barry K."/>
            <person name="Grigoriev I.V."/>
            <person name="Spatafora J.W."/>
        </authorList>
    </citation>
    <scope>NUCLEOTIDE SEQUENCE [LARGE SCALE GENOMIC DNA]</scope>
    <source>
        <strain evidence="2 3">AM-OR11-056</strain>
    </source>
</reference>
<gene>
    <name evidence="2" type="ORF">AZE42_05115</name>
</gene>
<feature type="transmembrane region" description="Helical" evidence="1">
    <location>
        <begin position="49"/>
        <end position="70"/>
    </location>
</feature>
<dbReference type="EMBL" id="LVVM01000097">
    <property type="protein sequence ID" value="OJA21508.1"/>
    <property type="molecule type" value="Genomic_DNA"/>
</dbReference>
<evidence type="ECO:0000256" key="1">
    <source>
        <dbReference type="SAM" id="Phobius"/>
    </source>
</evidence>
<feature type="transmembrane region" description="Helical" evidence="1">
    <location>
        <begin position="91"/>
        <end position="113"/>
    </location>
</feature>
<keyword evidence="1" id="KW-0812">Transmembrane</keyword>
<evidence type="ECO:0008006" key="4">
    <source>
        <dbReference type="Google" id="ProtNLM"/>
    </source>
</evidence>
<dbReference type="Proteomes" id="UP000183567">
    <property type="component" value="Unassembled WGS sequence"/>
</dbReference>
<sequence length="564" mass="62924">MSESTPSPTENTEPEHRKISWNDLIPFFKFKTLWPDDPSHPAQVAIRTYFLSLFLSLGPALLPVAVDLVTRSSSLKTHSSRFGRVLRRESGFAGFPFAITVAVGGGVAFKQFWEAVHIHHNDMPNDRDVQEQSAATSTFRRRAVLLIVDQVCSLIPNSTPSQKTFLSNVLSSAIALFLLQNIRQSKSGSHRPSPTFELALLFAVRATDAIMQHFLCMEAAWKARIFNLSANNSRELTGSKKLLLAAAEGDHKAKEWHQSTATWLDTVMFWAASARIMWCFFYQPHRLPPSYVKWISSLANLDKRLLDLLRVIRSKEWIYGYSSAHSHLLISYVKDRGYPSSWGDPQVLPAFGGADADVAWKTLGVPGRSGVGGLPCELLHSAVTTRWGLDNSCLINAGVRFSLGFIEAMALYLPVHFLPILLTRPRSILRRHHAIPALLAAIRSATFLSTFLSSYFFAVCFTRTLVLAKLFPWIPHDVWDGPYGCVLIGSLTCGWSVLIENARRRGEMALYVLPKALRASLPPNWIASNHTGARLAERIVFILSLASLLTFAVHEPHSLRGLSR</sequence>
<evidence type="ECO:0000313" key="2">
    <source>
        <dbReference type="EMBL" id="OJA21508.1"/>
    </source>
</evidence>
<feature type="transmembrane region" description="Helical" evidence="1">
    <location>
        <begin position="478"/>
        <end position="498"/>
    </location>
</feature>
<keyword evidence="1" id="KW-0472">Membrane</keyword>
<organism evidence="2 3">
    <name type="scientific">Rhizopogon vesiculosus</name>
    <dbReference type="NCBI Taxonomy" id="180088"/>
    <lineage>
        <taxon>Eukaryota</taxon>
        <taxon>Fungi</taxon>
        <taxon>Dikarya</taxon>
        <taxon>Basidiomycota</taxon>
        <taxon>Agaricomycotina</taxon>
        <taxon>Agaricomycetes</taxon>
        <taxon>Agaricomycetidae</taxon>
        <taxon>Boletales</taxon>
        <taxon>Suillineae</taxon>
        <taxon>Rhizopogonaceae</taxon>
        <taxon>Rhizopogon</taxon>
    </lineage>
</organism>
<dbReference type="AlphaFoldDB" id="A0A1J8RC84"/>